<name>A0A0F9K0W2_9ZZZZ</name>
<evidence type="ECO:0000313" key="3">
    <source>
        <dbReference type="EMBL" id="KKM04813.1"/>
    </source>
</evidence>
<feature type="non-terminal residue" evidence="3">
    <location>
        <position position="1"/>
    </location>
</feature>
<feature type="region of interest" description="Disordered" evidence="1">
    <location>
        <begin position="1"/>
        <end position="47"/>
    </location>
</feature>
<keyword evidence="2" id="KW-0472">Membrane</keyword>
<evidence type="ECO:0000256" key="2">
    <source>
        <dbReference type="SAM" id="Phobius"/>
    </source>
</evidence>
<reference evidence="3" key="1">
    <citation type="journal article" date="2015" name="Nature">
        <title>Complex archaea that bridge the gap between prokaryotes and eukaryotes.</title>
        <authorList>
            <person name="Spang A."/>
            <person name="Saw J.H."/>
            <person name="Jorgensen S.L."/>
            <person name="Zaremba-Niedzwiedzka K."/>
            <person name="Martijn J."/>
            <person name="Lind A.E."/>
            <person name="van Eijk R."/>
            <person name="Schleper C."/>
            <person name="Guy L."/>
            <person name="Ettema T.J."/>
        </authorList>
    </citation>
    <scope>NUCLEOTIDE SEQUENCE</scope>
</reference>
<dbReference type="EMBL" id="LAZR01016373">
    <property type="protein sequence ID" value="KKM04813.1"/>
    <property type="molecule type" value="Genomic_DNA"/>
</dbReference>
<feature type="compositionally biased region" description="Basic and acidic residues" evidence="1">
    <location>
        <begin position="28"/>
        <end position="47"/>
    </location>
</feature>
<organism evidence="3">
    <name type="scientific">marine sediment metagenome</name>
    <dbReference type="NCBI Taxonomy" id="412755"/>
    <lineage>
        <taxon>unclassified sequences</taxon>
        <taxon>metagenomes</taxon>
        <taxon>ecological metagenomes</taxon>
    </lineage>
</organism>
<evidence type="ECO:0000256" key="1">
    <source>
        <dbReference type="SAM" id="MobiDB-lite"/>
    </source>
</evidence>
<sequence length="936" mass="106849">ELAKEEPGYEVIAERKLPKHPTAEEVADQARQEIEHPEKQPTKVGDELAVRKGAKYEVIAERPLARRGKKVEPKPEGLTRAEVQRMPPRTAKALRVGQVMGEPIGYKKGSKEAKIAAGKVLTRVKTEHKISEELRGSFLKIAETYVTDPKDLKKLTRSILALTGKSPKRKRVLIRKIRQYMEKEFHKTALGRVKTAGKTLKGKYGRRGDPVKEMRPEFKGMASRLMESFAIPNLKPDTKINLDAVKSFAADIMANDELAEQYPVAYRQAKALINELRGVTEKSFPVRLLSTEALDNLADTMEWLMHEQEWANRQVGMEQGDKFEDIKARLKEEIVVRAKRAVPIEKGDVFGTFKRGAINFADIQHRNLESLCDAIAGGRSGNFSEWFTNQGTFTDSVYNQIDAGVDKQYFAAEEQRALVTKLMDKHKITDKLFVKWHKDKIPITINGKVYNLSSVDLMTTYMHSRNPHNEKALLRNGYKWGHGFKQKSTGPMKIAELDMILAHVTPQMEAFCEDIGNLMFDGLNKGLINKTSVEVDGFELATLLNYFPAERYLEKRAKGKTPRKLFSFVEGMGILQERVGTGEPLALRGIFETIYRNNQYVSAYHGMAAGLRNAKAIVNDPDVTQMMNENGYREYRETMIDLIEKVEDDSAETDMLEKFWAKRISKAAKSIFALNPKLSPRQQISSALYFAYSDMRFVKDMRHIMTPDVIKFMQEYMPQEYTRIKRHQYDRDVGTAMLEKEPYRYFTGKALKRDLPLYPMSFFDGNAISDGVRIAMAEVKHNQPDIKVDSQEYIDLVKKRASWLIRHTQPTWHNKDRTKLGATRNPLTKALTMFMSQRAKLVQMLVNAAEDFKYSNKTSQDYKRLGKVYGSVMTNAFFIALFDTMFAALVYRKRKSLKDFLVGVTRQVAGLPYFGRVIADTIRAADAMVTGKGYQK</sequence>
<proteinExistence type="predicted"/>
<feature type="transmembrane region" description="Helical" evidence="2">
    <location>
        <begin position="868"/>
        <end position="891"/>
    </location>
</feature>
<feature type="compositionally biased region" description="Basic and acidic residues" evidence="1">
    <location>
        <begin position="1"/>
        <end position="16"/>
    </location>
</feature>
<gene>
    <name evidence="3" type="ORF">LCGC14_1760450</name>
</gene>
<dbReference type="AlphaFoldDB" id="A0A0F9K0W2"/>
<keyword evidence="2" id="KW-0812">Transmembrane</keyword>
<keyword evidence="2" id="KW-1133">Transmembrane helix</keyword>
<comment type="caution">
    <text evidence="3">The sequence shown here is derived from an EMBL/GenBank/DDBJ whole genome shotgun (WGS) entry which is preliminary data.</text>
</comment>
<protein>
    <submittedName>
        <fullName evidence="3">Uncharacterized protein</fullName>
    </submittedName>
</protein>
<feature type="non-terminal residue" evidence="3">
    <location>
        <position position="936"/>
    </location>
</feature>
<accession>A0A0F9K0W2</accession>